<dbReference type="InterPro" id="IPR036291">
    <property type="entry name" value="NAD(P)-bd_dom_sf"/>
</dbReference>
<sequence length="326" mass="34182">MNKVLILGGYGAVGREAATALVGHLPGTRVVLAGRDPGRARPVRGTTVMRVDAADPADLARALDGVDAVLMCAELDNPRVARACLERGVHYLDVSATHHVLAGIEDLDDVARKRDAKAVLSVGLVPGVTNLLARYCVERSGARKVRIGALLGAGERHGPAAVAWTLDGLGRLEGSWPMRFPAPYGRRTVHRFPFSDQYTLPQTLGLASAETGLCLDSRLSTALLAAARRPAVARLLGRPKVRDLLLTAMSRVHLGSDGFAVTVRSGSVQASLGGRGQSRATGLVAAMLVARLPAMAPGVGHVDQLVDPVPFLTELAAGRFTLDLGA</sequence>
<protein>
    <submittedName>
        <fullName evidence="2">Saccharopine dehydrogenase family protein</fullName>
    </submittedName>
</protein>
<accession>A0ABW4T928</accession>
<gene>
    <name evidence="2" type="ORF">ACFSKW_39670</name>
</gene>
<dbReference type="Proteomes" id="UP001597368">
    <property type="component" value="Unassembled WGS sequence"/>
</dbReference>
<dbReference type="Pfam" id="PF03435">
    <property type="entry name" value="Sacchrp_dh_NADP"/>
    <property type="match status" value="1"/>
</dbReference>
<proteinExistence type="predicted"/>
<dbReference type="PANTHER" id="PTHR43796:SF2">
    <property type="entry name" value="CARBOXYNORSPERMIDINE SYNTHASE"/>
    <property type="match status" value="1"/>
</dbReference>
<name>A0ABW4T928_9ACTN</name>
<dbReference type="RefSeq" id="WP_379578942.1">
    <property type="nucleotide sequence ID" value="NZ_JBHUFV010000061.1"/>
</dbReference>
<comment type="caution">
    <text evidence="2">The sequence shown here is derived from an EMBL/GenBank/DDBJ whole genome shotgun (WGS) entry which is preliminary data.</text>
</comment>
<evidence type="ECO:0000313" key="2">
    <source>
        <dbReference type="EMBL" id="MFD1937605.1"/>
    </source>
</evidence>
<feature type="domain" description="Saccharopine dehydrogenase NADP binding" evidence="1">
    <location>
        <begin position="4"/>
        <end position="96"/>
    </location>
</feature>
<keyword evidence="3" id="KW-1185">Reference proteome</keyword>
<dbReference type="PANTHER" id="PTHR43796">
    <property type="entry name" value="CARBOXYNORSPERMIDINE SYNTHASE"/>
    <property type="match status" value="1"/>
</dbReference>
<dbReference type="SUPFAM" id="SSF51735">
    <property type="entry name" value="NAD(P)-binding Rossmann-fold domains"/>
    <property type="match status" value="1"/>
</dbReference>
<dbReference type="EMBL" id="JBHUFV010000061">
    <property type="protein sequence ID" value="MFD1937605.1"/>
    <property type="molecule type" value="Genomic_DNA"/>
</dbReference>
<dbReference type="InterPro" id="IPR005097">
    <property type="entry name" value="Sacchrp_dh_NADP-bd"/>
</dbReference>
<evidence type="ECO:0000313" key="3">
    <source>
        <dbReference type="Proteomes" id="UP001597368"/>
    </source>
</evidence>
<organism evidence="2 3">
    <name type="scientific">Nonomuraea mangrovi</name>
    <dbReference type="NCBI Taxonomy" id="2316207"/>
    <lineage>
        <taxon>Bacteria</taxon>
        <taxon>Bacillati</taxon>
        <taxon>Actinomycetota</taxon>
        <taxon>Actinomycetes</taxon>
        <taxon>Streptosporangiales</taxon>
        <taxon>Streptosporangiaceae</taxon>
        <taxon>Nonomuraea</taxon>
    </lineage>
</organism>
<reference evidence="3" key="1">
    <citation type="journal article" date="2019" name="Int. J. Syst. Evol. Microbiol.">
        <title>The Global Catalogue of Microorganisms (GCM) 10K type strain sequencing project: providing services to taxonomists for standard genome sequencing and annotation.</title>
        <authorList>
            <consortium name="The Broad Institute Genomics Platform"/>
            <consortium name="The Broad Institute Genome Sequencing Center for Infectious Disease"/>
            <person name="Wu L."/>
            <person name="Ma J."/>
        </authorList>
    </citation>
    <scope>NUCLEOTIDE SEQUENCE [LARGE SCALE GENOMIC DNA]</scope>
    <source>
        <strain evidence="3">ICMP 6774ER</strain>
    </source>
</reference>
<dbReference type="Gene3D" id="3.40.50.720">
    <property type="entry name" value="NAD(P)-binding Rossmann-like Domain"/>
    <property type="match status" value="1"/>
</dbReference>
<evidence type="ECO:0000259" key="1">
    <source>
        <dbReference type="Pfam" id="PF03435"/>
    </source>
</evidence>